<evidence type="ECO:0000313" key="2">
    <source>
        <dbReference type="Proteomes" id="UP001517247"/>
    </source>
</evidence>
<gene>
    <name evidence="1" type="ORF">E6A44_014230</name>
</gene>
<comment type="caution">
    <text evidence="1">The sequence shown here is derived from an EMBL/GenBank/DDBJ whole genome shotgun (WGS) entry which is preliminary data.</text>
</comment>
<name>A0ABW9J872_9SPHI</name>
<dbReference type="RefSeq" id="WP_138723829.1">
    <property type="nucleotide sequence ID" value="NZ_SSHJ02000007.1"/>
</dbReference>
<accession>A0ABW9J872</accession>
<protein>
    <submittedName>
        <fullName evidence="1">Uncharacterized protein</fullName>
    </submittedName>
</protein>
<dbReference type="EMBL" id="SSHJ02000007">
    <property type="protein sequence ID" value="MFN0256743.1"/>
    <property type="molecule type" value="Genomic_DNA"/>
</dbReference>
<dbReference type="Proteomes" id="UP001517247">
    <property type="component" value="Unassembled WGS sequence"/>
</dbReference>
<keyword evidence="2" id="KW-1185">Reference proteome</keyword>
<proteinExistence type="predicted"/>
<organism evidence="1 2">
    <name type="scientific">Pedobacter ureilyticus</name>
    <dbReference type="NCBI Taxonomy" id="1393051"/>
    <lineage>
        <taxon>Bacteria</taxon>
        <taxon>Pseudomonadati</taxon>
        <taxon>Bacteroidota</taxon>
        <taxon>Sphingobacteriia</taxon>
        <taxon>Sphingobacteriales</taxon>
        <taxon>Sphingobacteriaceae</taxon>
        <taxon>Pedobacter</taxon>
    </lineage>
</organism>
<sequence length="735" mass="84025">MNNAKPISYFFADPNTFGQDAWAAFGPRGDNAEQRENQFSLTSMFSSWSGKVTNAYAICKGVVFIQPQTDSELSKVNVILRPIDQPFPGVKIKYFVYRGLRKEDFFNGEKVLASSSNQTSDFINKININFANFYTSRGQTVPDFLARYIGFDPVNQPASMLLDDFFFKQATYTQEGGIEVEDPSKSFELPIVHAGASLGRFLSGDNFGMDVVLDYGDYREPNDDTKFVFDLNYMRAWRAEKTFWWPNDPDLAHKKKQHKEQVLQFLDILAYYGAHAADGIVKAKIGSELFNKTGTQIYTDLLGTSYGKNRWYFYIQSDRTRSYNFYGNYTVDETNPNTIRKGYAENAMWEDKYITDGWPIMIDEAVQSHSETSNSLFLQFTKTPNNPSAMFYAQIGDVVNVQHNNFCDADYLSLPDAEDGTASQWTKSLQFTVPSIAEDAMQKNIGSFAIILYQGRDYVFQSGMEPNVDNVYYPIYRLPNYFDEVFDGLDAEPMLKDHPTPNYFAISNSKIRLISHYYNQTFYGISAVQTARVNDAIVVDDGTSFLQKRVTFIAESVDTLNDPLVVSDRVNLGALSTSSVTSSNVVSSTYQLPAPFYYQRQPFRDGEKSIIGLRLKTTNGSIPDRIMLGITELENNRLRLLTTIEVNNGVRNTRLFLIDLFEDGKEFVTPDGLYYQKYRLGIVGEEWNGNLKLFLPEQDVIVYGLDRFCYFTEEYSKYVKEKKTMEEYLVVNKVY</sequence>
<evidence type="ECO:0000313" key="1">
    <source>
        <dbReference type="EMBL" id="MFN0256743.1"/>
    </source>
</evidence>
<reference evidence="1 2" key="1">
    <citation type="submission" date="2024-12" db="EMBL/GenBank/DDBJ databases">
        <authorList>
            <person name="Hu S."/>
        </authorList>
    </citation>
    <scope>NUCLEOTIDE SEQUENCE [LARGE SCALE GENOMIC DNA]</scope>
    <source>
        <strain evidence="1 2">THG-T11</strain>
    </source>
</reference>